<evidence type="ECO:0000313" key="1">
    <source>
        <dbReference type="EMBL" id="KMY28269.1"/>
    </source>
</evidence>
<dbReference type="Gene3D" id="1.10.30.50">
    <property type="match status" value="1"/>
</dbReference>
<evidence type="ECO:0008006" key="3">
    <source>
        <dbReference type="Google" id="ProtNLM"/>
    </source>
</evidence>
<protein>
    <recommendedName>
        <fullName evidence="3">HNH domain-containing protein</fullName>
    </recommendedName>
</protein>
<dbReference type="PATRIC" id="fig|582475.4.peg.4729"/>
<comment type="caution">
    <text evidence="1">The sequence shown here is derived from an EMBL/GenBank/DDBJ whole genome shotgun (WGS) entry which is preliminary data.</text>
</comment>
<evidence type="ECO:0000313" key="2">
    <source>
        <dbReference type="Proteomes" id="UP000037326"/>
    </source>
</evidence>
<organism evidence="1 2">
    <name type="scientific">Lysinibacillus xylanilyticus</name>
    <dbReference type="NCBI Taxonomy" id="582475"/>
    <lineage>
        <taxon>Bacteria</taxon>
        <taxon>Bacillati</taxon>
        <taxon>Bacillota</taxon>
        <taxon>Bacilli</taxon>
        <taxon>Bacillales</taxon>
        <taxon>Bacillaceae</taxon>
        <taxon>Lysinibacillus</taxon>
    </lineage>
</organism>
<gene>
    <name evidence="1" type="ORF">ACZ11_23840</name>
</gene>
<accession>A0A0K9F114</accession>
<dbReference type="Proteomes" id="UP000037326">
    <property type="component" value="Unassembled WGS sequence"/>
</dbReference>
<proteinExistence type="predicted"/>
<dbReference type="AlphaFoldDB" id="A0A0K9F114"/>
<name>A0A0K9F114_9BACI</name>
<sequence length="515" mass="60898">MNKVIYIELSEKKYRGYKILDIHKEFIINNESEIKSDLDNLRDSEKCKSSKDLIDYLDKNLTSLAIGNTESLKKIQDEYIDKILDNFNINNNEEKVKFTKLHLELKKIFIKAYRNFKDSSQFFEYEGNLIEWNAYRYVESLNTKICPYCHAQYINPIRNNRALNGAGKQARPHLDHFIPISMFPIFSISLYNLVPSCYYCNSYFKSNYYTDFDNCFSPYEKEIEHAFTFSIEPMGAPKNSFDSLKAIRGNLKNTKHESYYKLISTKEKLNKNIFHDYINLIESKLKELNVQKANVRICNKDDKTIFDALIREFEKIHKLILNNILEYSELSDIGDRDVKERICEEIVIYHNQHVDIYNNLFSVKMNGHSKFRSISTFLRDTFKEVISNVYSLEFKVLNFNEEKKFNFVEVIFGETSDYDIKILPTHNIDNNLAVKVLTNVSLFQLESVYSQYRNKINNKNKQRQILSKSYLEYLAENFPDILGHEQVLTLTEGMFYTEDTYRDEILGKLIFNLYG</sequence>
<reference evidence="2" key="1">
    <citation type="submission" date="2015-07" db="EMBL/GenBank/DDBJ databases">
        <authorList>
            <consortium name="Consortium for Microbial Forensics and Genomics (microFORGE)"/>
            <person name="Knight B.M."/>
            <person name="Roberts D.P."/>
            <person name="Lin D."/>
            <person name="Hari K."/>
            <person name="Fletcher J."/>
            <person name="Melcher U."/>
            <person name="Blagden T."/>
            <person name="Winegar R.A."/>
        </authorList>
    </citation>
    <scope>NUCLEOTIDE SEQUENCE [LARGE SCALE GENOMIC DNA]</scope>
    <source>
        <strain evidence="2">DSM 23493</strain>
    </source>
</reference>
<dbReference type="EMBL" id="LFXJ01000013">
    <property type="protein sequence ID" value="KMY28269.1"/>
    <property type="molecule type" value="Genomic_DNA"/>
</dbReference>